<evidence type="ECO:0000313" key="1">
    <source>
        <dbReference type="EMBL" id="GGW72398.1"/>
    </source>
</evidence>
<dbReference type="EMBL" id="BMYR01000016">
    <property type="protein sequence ID" value="GGW72398.1"/>
    <property type="molecule type" value="Genomic_DNA"/>
</dbReference>
<evidence type="ECO:0000313" key="2">
    <source>
        <dbReference type="Proteomes" id="UP000634667"/>
    </source>
</evidence>
<sequence>MSMTSFRQGTWLKTFFSYENFIEVDKPNSDVLLNTVYPLIIDAKDKLQGSRPFFLASCNDNVLYFYGFSDGRKNLMELRNGLHFALGTSNTSHYRIIRQPSFEYEKEALQAFPHGIVRFELLEYSSKDQQLESVKYVISKLLQISKRFEIKPTFKPNISRPVGRMLRDFFVACRHKDSELITDYLGEIKNSGKLSHRNIISLELQSLKAQSKWEEILSHDSLIDYVSGIIPSRIYHILVRAISKTLEIHEARLEEMDLVLVRAKLDKFQPFLTNKLALKSDSRFQEDWKSWVLLNVILGVENVVEVVPDFIEKSWVENIESLIKRTALTLKVKQSFSEEFKSLLESPKDINTASALFRYAENCSSIEIPEILDWLDKLPLEIRKEIKSCIPLRKKWNEYEDYVYGVNDEPKDVTHEEVTDDLPHSGVHPTLDWNTWFSNGYKRSVNVDLLMESKSEGFDLEMVTNKIKECSEPEKIRDISPHLLRWIEEREVKTDSEFWLSLIELISVDDQTSLTTILLLKDLINHFLQTPHSQAQYKEVLEAFDLVLSVELSRRSLGAVIDFIESLFDYAIKDENYLKFGIWPKIRSFAADHWDEYEVDTQSVLIWLEKQLSPESLLFEKLRSQKNNPSLNANSEQLEGKKIGISTLTEKAGKRAAEILNTLFPSVEVILNHDKVATDTLRSLVKTADYFVFCNKSAAHQSYYAIKDINKNIIYPDGKGSSSIVRALIANLKSV</sequence>
<accession>A0ABQ2WUV9</accession>
<dbReference type="Proteomes" id="UP000634667">
    <property type="component" value="Unassembled WGS sequence"/>
</dbReference>
<organism evidence="1 2">
    <name type="scientific">Alishewanella tabrizica</name>
    <dbReference type="NCBI Taxonomy" id="671278"/>
    <lineage>
        <taxon>Bacteria</taxon>
        <taxon>Pseudomonadati</taxon>
        <taxon>Pseudomonadota</taxon>
        <taxon>Gammaproteobacteria</taxon>
        <taxon>Alteromonadales</taxon>
        <taxon>Alteromonadaceae</taxon>
        <taxon>Alishewanella</taxon>
    </lineage>
</organism>
<keyword evidence="2" id="KW-1185">Reference proteome</keyword>
<reference evidence="2" key="1">
    <citation type="journal article" date="2019" name="Int. J. Syst. Evol. Microbiol.">
        <title>The Global Catalogue of Microorganisms (GCM) 10K type strain sequencing project: providing services to taxonomists for standard genome sequencing and annotation.</title>
        <authorList>
            <consortium name="The Broad Institute Genomics Platform"/>
            <consortium name="The Broad Institute Genome Sequencing Center for Infectious Disease"/>
            <person name="Wu L."/>
            <person name="Ma J."/>
        </authorList>
    </citation>
    <scope>NUCLEOTIDE SEQUENCE [LARGE SCALE GENOMIC DNA]</scope>
    <source>
        <strain evidence="2">KCTC 23723</strain>
    </source>
</reference>
<proteinExistence type="predicted"/>
<dbReference type="RefSeq" id="WP_189484117.1">
    <property type="nucleotide sequence ID" value="NZ_BMYR01000016.1"/>
</dbReference>
<protein>
    <submittedName>
        <fullName evidence="1">Uncharacterized protein</fullName>
    </submittedName>
</protein>
<dbReference type="NCBIfam" id="NF041061">
    <property type="entry name" value="DpdD"/>
    <property type="match status" value="1"/>
</dbReference>
<gene>
    <name evidence="1" type="ORF">GCM10008111_30640</name>
</gene>
<name>A0ABQ2WUV9_9ALTE</name>
<dbReference type="InterPro" id="IPR049807">
    <property type="entry name" value="DpdD-like"/>
</dbReference>
<comment type="caution">
    <text evidence="1">The sequence shown here is derived from an EMBL/GenBank/DDBJ whole genome shotgun (WGS) entry which is preliminary data.</text>
</comment>